<accession>A0A383DEC1</accession>
<gene>
    <name evidence="1" type="ORF">METZ01_LOCUS495686</name>
</gene>
<name>A0A383DEC1_9ZZZZ</name>
<evidence type="ECO:0000313" key="1">
    <source>
        <dbReference type="EMBL" id="SVE42832.1"/>
    </source>
</evidence>
<organism evidence="1">
    <name type="scientific">marine metagenome</name>
    <dbReference type="NCBI Taxonomy" id="408172"/>
    <lineage>
        <taxon>unclassified sequences</taxon>
        <taxon>metagenomes</taxon>
        <taxon>ecological metagenomes</taxon>
    </lineage>
</organism>
<reference evidence="1" key="1">
    <citation type="submission" date="2018-05" db="EMBL/GenBank/DDBJ databases">
        <authorList>
            <person name="Lanie J.A."/>
            <person name="Ng W.-L."/>
            <person name="Kazmierczak K.M."/>
            <person name="Andrzejewski T.M."/>
            <person name="Davidsen T.M."/>
            <person name="Wayne K.J."/>
            <person name="Tettelin H."/>
            <person name="Glass J.I."/>
            <person name="Rusch D."/>
            <person name="Podicherti R."/>
            <person name="Tsui H.-C.T."/>
            <person name="Winkler M.E."/>
        </authorList>
    </citation>
    <scope>NUCLEOTIDE SEQUENCE</scope>
</reference>
<protein>
    <submittedName>
        <fullName evidence="1">Uncharacterized protein</fullName>
    </submittedName>
</protein>
<dbReference type="EMBL" id="UINC01216620">
    <property type="protein sequence ID" value="SVE42832.1"/>
    <property type="molecule type" value="Genomic_DNA"/>
</dbReference>
<dbReference type="AlphaFoldDB" id="A0A383DEC1"/>
<sequence length="48" mass="5644">MTELWQKIRKALEPPKHPIQFNSTQPMDHLVNELIEAKTAWNTEQSIT</sequence>
<proteinExistence type="predicted"/>
<feature type="non-terminal residue" evidence="1">
    <location>
        <position position="48"/>
    </location>
</feature>